<sequence length="716" mass="80647">MAGTLYSQHWHRVADLRLRLRRHASLHRHEYRGKPWYVLHDTLTGQVHRFTPEAYQVIGRLDGQRTLGEIWQQVSASLGDAMPTQQEMIGLIGRLHNANVLAGHRDIDIGELSRRQRKLQRSKWQQVIRSPLGIRIPLLDPERFVAATYPLVKPLIGPFGAFLWLATVGLALVVATLHWQALTENLADRVLGIDNLLLMALVYPLIKALHELGHAWTTKDAGGEVHEIGIMLLVFFPVPYVDASAAAACPEKGKRMLVGAAGILVELFLAALAMLVWAMAEPGALRSLMFNVMLIAGVSTLLFNGNPLLRFDAYYVLADWLEIPNLGSRANRQLGYAIKRYLLGRRDVTGEAGSRREAMWLVLYSVMSFAYRLVIMVAIAVFVATRYLFVGVLLALWSVFMTLVFPALKLLKAITMDSRLEGSRRRAWSWLLGTLAVLALLLFALPLPYATVVQGVVDSAEPTHVRLGASGRLNDILVEDGDWVERGDVLMHLDAPELASEVSRLEAQRREADLRLQASVREAQSVAMERENLELVEERLADARLRAAATLVTSPRDGRLLMPQGRPELGQFLQRGESVAVVVRDEDLRVRAFLPVHRRAAVNERAREVTLRLPGADAEVASSLQWLSPRATREVPSETLTREGGGPIALDPQAREPLIAFRQHYLADFDARGLIRQELPLRLDERVYVRIEHPPEPIGHRWWRELRRHFLRLFDR</sequence>
<gene>
    <name evidence="4" type="ORF">SAMN04487954_104194</name>
</gene>
<feature type="domain" description="Aminoacyl-transfer RNA synthetases class-II family profile" evidence="3">
    <location>
        <begin position="1"/>
        <end position="563"/>
    </location>
</feature>
<feature type="transmembrane region" description="Helical" evidence="2">
    <location>
        <begin position="256"/>
        <end position="278"/>
    </location>
</feature>
<dbReference type="PANTHER" id="PTHR13325:SF3">
    <property type="entry name" value="MEMBRANE-BOUND TRANSCRIPTION FACTOR SITE-2 PROTEASE"/>
    <property type="match status" value="1"/>
</dbReference>
<keyword evidence="4" id="KW-0645">Protease</keyword>
<dbReference type="OrthoDB" id="9759690at2"/>
<keyword evidence="2" id="KW-1133">Transmembrane helix</keyword>
<protein>
    <submittedName>
        <fullName evidence="4">Putative peptide zinc metalloprotease protein</fullName>
    </submittedName>
</protein>
<dbReference type="GO" id="GO:0031293">
    <property type="term" value="P:membrane protein intracellular domain proteolysis"/>
    <property type="evidence" value="ECO:0007669"/>
    <property type="project" value="TreeGrafter"/>
</dbReference>
<dbReference type="InterPro" id="IPR001193">
    <property type="entry name" value="MBTPS2"/>
</dbReference>
<dbReference type="AlphaFoldDB" id="A0A1G8T489"/>
<dbReference type="STRING" id="376427.SAMN04487954_104194"/>
<feature type="transmembrane region" description="Helical" evidence="2">
    <location>
        <begin position="428"/>
        <end position="449"/>
    </location>
</feature>
<dbReference type="RefSeq" id="WP_089684427.1">
    <property type="nucleotide sequence ID" value="NZ_FNES01000004.1"/>
</dbReference>
<keyword evidence="2" id="KW-0812">Transmembrane</keyword>
<keyword evidence="2" id="KW-0472">Membrane</keyword>
<dbReference type="GO" id="GO:0016020">
    <property type="term" value="C:membrane"/>
    <property type="evidence" value="ECO:0007669"/>
    <property type="project" value="InterPro"/>
</dbReference>
<evidence type="ECO:0000313" key="5">
    <source>
        <dbReference type="Proteomes" id="UP000198525"/>
    </source>
</evidence>
<feature type="transmembrane region" description="Helical" evidence="2">
    <location>
        <begin position="361"/>
        <end position="382"/>
    </location>
</feature>
<dbReference type="Gene3D" id="2.40.50.100">
    <property type="match status" value="1"/>
</dbReference>
<dbReference type="EMBL" id="FNES01000004">
    <property type="protein sequence ID" value="SDJ36429.1"/>
    <property type="molecule type" value="Genomic_DNA"/>
</dbReference>
<reference evidence="4 5" key="1">
    <citation type="submission" date="2016-10" db="EMBL/GenBank/DDBJ databases">
        <authorList>
            <person name="de Groot N.N."/>
        </authorList>
    </citation>
    <scope>NUCLEOTIDE SEQUENCE [LARGE SCALE GENOMIC DNA]</scope>
    <source>
        <strain evidence="4 5">CGMCC 1.6133</strain>
    </source>
</reference>
<feature type="transmembrane region" description="Helical" evidence="2">
    <location>
        <begin position="388"/>
        <end position="408"/>
    </location>
</feature>
<keyword evidence="4" id="KW-0378">Hydrolase</keyword>
<dbReference type="GO" id="GO:0005737">
    <property type="term" value="C:cytoplasm"/>
    <property type="evidence" value="ECO:0007669"/>
    <property type="project" value="TreeGrafter"/>
</dbReference>
<dbReference type="InterPro" id="IPR006195">
    <property type="entry name" value="aa-tRNA-synth_II"/>
</dbReference>
<feature type="transmembrane region" description="Helical" evidence="2">
    <location>
        <begin position="230"/>
        <end position="249"/>
    </location>
</feature>
<dbReference type="SUPFAM" id="SSF111369">
    <property type="entry name" value="HlyD-like secretion proteins"/>
    <property type="match status" value="1"/>
</dbReference>
<evidence type="ECO:0000256" key="1">
    <source>
        <dbReference type="SAM" id="Coils"/>
    </source>
</evidence>
<accession>A0A1G8T489</accession>
<dbReference type="GO" id="GO:0004222">
    <property type="term" value="F:metalloendopeptidase activity"/>
    <property type="evidence" value="ECO:0007669"/>
    <property type="project" value="InterPro"/>
</dbReference>
<dbReference type="PROSITE" id="PS50862">
    <property type="entry name" value="AA_TRNA_LIGASE_II"/>
    <property type="match status" value="1"/>
</dbReference>
<keyword evidence="1" id="KW-0175">Coiled coil</keyword>
<feature type="transmembrane region" description="Helical" evidence="2">
    <location>
        <begin position="159"/>
        <end position="179"/>
    </location>
</feature>
<dbReference type="PANTHER" id="PTHR13325">
    <property type="entry name" value="PROTEASE M50 MEMBRANE-BOUND TRANSCRIPTION FACTOR SITE 2 PROTEASE"/>
    <property type="match status" value="1"/>
</dbReference>
<evidence type="ECO:0000313" key="4">
    <source>
        <dbReference type="EMBL" id="SDJ36429.1"/>
    </source>
</evidence>
<organism evidence="4 5">
    <name type="scientific">Billgrantia gudaonensis</name>
    <dbReference type="NCBI Taxonomy" id="376427"/>
    <lineage>
        <taxon>Bacteria</taxon>
        <taxon>Pseudomonadati</taxon>
        <taxon>Pseudomonadota</taxon>
        <taxon>Gammaproteobacteria</taxon>
        <taxon>Oceanospirillales</taxon>
        <taxon>Halomonadaceae</taxon>
        <taxon>Billgrantia</taxon>
    </lineage>
</organism>
<feature type="transmembrane region" description="Helical" evidence="2">
    <location>
        <begin position="284"/>
        <end position="303"/>
    </location>
</feature>
<dbReference type="Gene3D" id="1.10.287.470">
    <property type="entry name" value="Helix hairpin bin"/>
    <property type="match status" value="1"/>
</dbReference>
<feature type="coiled-coil region" evidence="1">
    <location>
        <begin position="502"/>
        <end position="546"/>
    </location>
</feature>
<proteinExistence type="predicted"/>
<name>A0A1G8T489_9GAMM</name>
<evidence type="ECO:0000259" key="3">
    <source>
        <dbReference type="PROSITE" id="PS50862"/>
    </source>
</evidence>
<keyword evidence="5" id="KW-1185">Reference proteome</keyword>
<feature type="transmembrane region" description="Helical" evidence="2">
    <location>
        <begin position="191"/>
        <end position="210"/>
    </location>
</feature>
<dbReference type="Proteomes" id="UP000198525">
    <property type="component" value="Unassembled WGS sequence"/>
</dbReference>
<evidence type="ECO:0000256" key="2">
    <source>
        <dbReference type="SAM" id="Phobius"/>
    </source>
</evidence>
<dbReference type="InterPro" id="IPR041881">
    <property type="entry name" value="PqqD_sf"/>
</dbReference>
<dbReference type="Gene3D" id="1.10.10.1150">
    <property type="entry name" value="Coenzyme PQQ synthesis protein D (PqqD)"/>
    <property type="match status" value="1"/>
</dbReference>
<keyword evidence="4" id="KW-0482">Metalloprotease</keyword>